<feature type="compositionally biased region" description="Polar residues" evidence="1">
    <location>
        <begin position="94"/>
        <end position="104"/>
    </location>
</feature>
<feature type="compositionally biased region" description="Low complexity" evidence="1">
    <location>
        <begin position="596"/>
        <end position="605"/>
    </location>
</feature>
<feature type="region of interest" description="Disordered" evidence="1">
    <location>
        <begin position="595"/>
        <end position="625"/>
    </location>
</feature>
<reference evidence="3 4" key="1">
    <citation type="journal article" date="2023" name="Elife">
        <title>Identification of key yeast species and microbe-microbe interactions impacting larval growth of Drosophila in the wild.</title>
        <authorList>
            <person name="Mure A."/>
            <person name="Sugiura Y."/>
            <person name="Maeda R."/>
            <person name="Honda K."/>
            <person name="Sakurai N."/>
            <person name="Takahashi Y."/>
            <person name="Watada M."/>
            <person name="Katoh T."/>
            <person name="Gotoh A."/>
            <person name="Gotoh Y."/>
            <person name="Taniguchi I."/>
            <person name="Nakamura K."/>
            <person name="Hayashi T."/>
            <person name="Katayama T."/>
            <person name="Uemura T."/>
            <person name="Hattori Y."/>
        </authorList>
    </citation>
    <scope>NUCLEOTIDE SEQUENCE [LARGE SCALE GENOMIC DNA]</scope>
    <source>
        <strain evidence="3 4">SB-73</strain>
    </source>
</reference>
<evidence type="ECO:0000259" key="2">
    <source>
        <dbReference type="PROSITE" id="PS50030"/>
    </source>
</evidence>
<evidence type="ECO:0000313" key="4">
    <source>
        <dbReference type="Proteomes" id="UP001362899"/>
    </source>
</evidence>
<feature type="region of interest" description="Disordered" evidence="1">
    <location>
        <begin position="46"/>
        <end position="191"/>
    </location>
</feature>
<evidence type="ECO:0000313" key="3">
    <source>
        <dbReference type="EMBL" id="GMM50529.1"/>
    </source>
</evidence>
<evidence type="ECO:0000256" key="1">
    <source>
        <dbReference type="SAM" id="MobiDB-lite"/>
    </source>
</evidence>
<dbReference type="InterPro" id="IPR011990">
    <property type="entry name" value="TPR-like_helical_dom_sf"/>
</dbReference>
<feature type="region of interest" description="Disordered" evidence="1">
    <location>
        <begin position="309"/>
        <end position="393"/>
    </location>
</feature>
<dbReference type="PROSITE" id="PS50030">
    <property type="entry name" value="UBA"/>
    <property type="match status" value="1"/>
</dbReference>
<dbReference type="Gene3D" id="1.10.287.110">
    <property type="entry name" value="DnaJ domain"/>
    <property type="match status" value="1"/>
</dbReference>
<feature type="compositionally biased region" description="Low complexity" evidence="1">
    <location>
        <begin position="168"/>
        <end position="187"/>
    </location>
</feature>
<dbReference type="FunFam" id="1.10.287.110:FF:000002">
    <property type="entry name" value="putative tyrosine-protein phosphatase auxilin isoform X2"/>
    <property type="match status" value="1"/>
</dbReference>
<comment type="caution">
    <text evidence="3">The sequence shown here is derived from an EMBL/GenBank/DDBJ whole genome shotgun (WGS) entry which is preliminary data.</text>
</comment>
<gene>
    <name evidence="3" type="ORF">DASB73_014870</name>
</gene>
<dbReference type="SUPFAM" id="SSF46934">
    <property type="entry name" value="UBA-like"/>
    <property type="match status" value="1"/>
</dbReference>
<dbReference type="EMBL" id="BTGC01000003">
    <property type="protein sequence ID" value="GMM50529.1"/>
    <property type="molecule type" value="Genomic_DNA"/>
</dbReference>
<protein>
    <submittedName>
        <fullName evidence="3">Swa2 protein</fullName>
    </submittedName>
</protein>
<proteinExistence type="predicted"/>
<dbReference type="InterPro" id="IPR036869">
    <property type="entry name" value="J_dom_sf"/>
</dbReference>
<feature type="compositionally biased region" description="Low complexity" evidence="1">
    <location>
        <begin position="379"/>
        <end position="393"/>
    </location>
</feature>
<sequence length="747" mass="81325">MDLFAGIDGLSGSNTAKLSLEEQRKAKETQNRQIVNAFEDISLLGSAGSAGSSDPFSSFTSTAPPKASALTTNSSNPADDDIFGIFSSAPAVPASSQTRNTPPSVSKPPVESRNTDLRDYDHHEPKQTLQTQRSGSSSRGQSSLNSNASSRLEAERHGRNSPTSSLNTVKSAVSSNSTVSSSGSTQSAHISRTGYVTDKSISVMMEMGFEPEDAARALEAMHGNVHGAINWLMAEAQGLPLPKPRTNVASTDFNDLQTAASQIGSSMFSKASKLFSKGRKEIEKIYNDYSNAAGADSEHPAWMKEKGKYDAKFKNDDVLPQRPRPKPKPKPMDPPLPPRNVTSEKPSSSSSSEPKERTRGSRAEAFRQLQKQRQEQKMASAATSSAPTQSSDTVSLVDTFDSNIASSQPSQSAQKPSVAEADIEIVQVTEEIDLLNLDTSSRAPASNNLSSTQTDLFTDSREAGTDCFKKGSYDDAVINYTKALEVLPENHILSTVILSNRAAAHLKNGNSQSAFDDTVAALKLIPGKGANMEIEGKKMSDLWMKLVTRNAQAAENMEKFDIALKSWQLLLDNGYFTPSILDSKRRCVKALDIHKNGPPVNNKPKPTTKRRGWGTMGATPTSEEGKAAVAKVKDLHEKQKQEETERDNLRDVISKRIDQWKNGKEGNLRALLSSLEKVLWADSNWKPVSASDLVVPKKVRMIYMRAVARTHPDKIGSNASTEIKMTSQAVFIAVQDAWDIFRKENNM</sequence>
<dbReference type="GO" id="GO:0005737">
    <property type="term" value="C:cytoplasm"/>
    <property type="evidence" value="ECO:0007669"/>
    <property type="project" value="TreeGrafter"/>
</dbReference>
<dbReference type="PANTHER" id="PTHR23172">
    <property type="entry name" value="AUXILIN/CYCLIN G-ASSOCIATED KINASE-RELATED"/>
    <property type="match status" value="1"/>
</dbReference>
<feature type="domain" description="UBA" evidence="2">
    <location>
        <begin position="195"/>
        <end position="235"/>
    </location>
</feature>
<dbReference type="Pfam" id="PF00627">
    <property type="entry name" value="UBA"/>
    <property type="match status" value="1"/>
</dbReference>
<dbReference type="InterPro" id="IPR015940">
    <property type="entry name" value="UBA"/>
</dbReference>
<keyword evidence="4" id="KW-1185">Reference proteome</keyword>
<dbReference type="InterPro" id="IPR019734">
    <property type="entry name" value="TPR_rpt"/>
</dbReference>
<feature type="compositionally biased region" description="Low complexity" evidence="1">
    <location>
        <begin position="127"/>
        <end position="150"/>
    </location>
</feature>
<dbReference type="Gene3D" id="1.10.8.10">
    <property type="entry name" value="DNA helicase RuvA subunit, C-terminal domain"/>
    <property type="match status" value="1"/>
</dbReference>
<dbReference type="Proteomes" id="UP001362899">
    <property type="component" value="Unassembled WGS sequence"/>
</dbReference>
<dbReference type="SMART" id="SM00165">
    <property type="entry name" value="UBA"/>
    <property type="match status" value="1"/>
</dbReference>
<dbReference type="AlphaFoldDB" id="A0AAV5RG17"/>
<dbReference type="SUPFAM" id="SSF48452">
    <property type="entry name" value="TPR-like"/>
    <property type="match status" value="1"/>
</dbReference>
<dbReference type="GO" id="GO:0072583">
    <property type="term" value="P:clathrin-dependent endocytosis"/>
    <property type="evidence" value="ECO:0007669"/>
    <property type="project" value="TreeGrafter"/>
</dbReference>
<dbReference type="SUPFAM" id="SSF46565">
    <property type="entry name" value="Chaperone J-domain"/>
    <property type="match status" value="1"/>
</dbReference>
<dbReference type="SMART" id="SM00028">
    <property type="entry name" value="TPR"/>
    <property type="match status" value="2"/>
</dbReference>
<dbReference type="GO" id="GO:0030276">
    <property type="term" value="F:clathrin binding"/>
    <property type="evidence" value="ECO:0007669"/>
    <property type="project" value="TreeGrafter"/>
</dbReference>
<name>A0AAV5RG17_STABA</name>
<feature type="compositionally biased region" description="Basic and acidic residues" evidence="1">
    <location>
        <begin position="113"/>
        <end position="126"/>
    </location>
</feature>
<organism evidence="3 4">
    <name type="scientific">Starmerella bacillaris</name>
    <name type="common">Yeast</name>
    <name type="synonym">Candida zemplinina</name>
    <dbReference type="NCBI Taxonomy" id="1247836"/>
    <lineage>
        <taxon>Eukaryota</taxon>
        <taxon>Fungi</taxon>
        <taxon>Dikarya</taxon>
        <taxon>Ascomycota</taxon>
        <taxon>Saccharomycotina</taxon>
        <taxon>Dipodascomycetes</taxon>
        <taxon>Dipodascales</taxon>
        <taxon>Trichomonascaceae</taxon>
        <taxon>Starmerella</taxon>
    </lineage>
</organism>
<feature type="compositionally biased region" description="Basic and acidic residues" evidence="1">
    <location>
        <begin position="353"/>
        <end position="365"/>
    </location>
</feature>
<dbReference type="GO" id="GO:0072318">
    <property type="term" value="P:clathrin coat disassembly"/>
    <property type="evidence" value="ECO:0007669"/>
    <property type="project" value="TreeGrafter"/>
</dbReference>
<feature type="compositionally biased region" description="Low complexity" evidence="1">
    <location>
        <begin position="46"/>
        <end position="65"/>
    </location>
</feature>
<accession>A0AAV5RG17</accession>
<dbReference type="InterPro" id="IPR009060">
    <property type="entry name" value="UBA-like_sf"/>
</dbReference>
<dbReference type="GO" id="GO:0031982">
    <property type="term" value="C:vesicle"/>
    <property type="evidence" value="ECO:0007669"/>
    <property type="project" value="TreeGrafter"/>
</dbReference>
<dbReference type="PANTHER" id="PTHR23172:SF19">
    <property type="entry name" value="J DOMAIN-CONTAINING PROTEIN"/>
    <property type="match status" value="1"/>
</dbReference>
<feature type="compositionally biased region" description="Low complexity" evidence="1">
    <location>
        <begin position="343"/>
        <end position="352"/>
    </location>
</feature>
<dbReference type="Gene3D" id="1.25.40.10">
    <property type="entry name" value="Tetratricopeptide repeat domain"/>
    <property type="match status" value="1"/>
</dbReference>
<feature type="compositionally biased region" description="Basic and acidic residues" evidence="1">
    <location>
        <begin position="309"/>
        <end position="319"/>
    </location>
</feature>